<dbReference type="Pfam" id="PF12796">
    <property type="entry name" value="Ank_2"/>
    <property type="match status" value="1"/>
</dbReference>
<accession>A0A7M5VEL4</accession>
<evidence type="ECO:0000256" key="7">
    <source>
        <dbReference type="PROSITE-ProRule" id="PRU00023"/>
    </source>
</evidence>
<dbReference type="PRINTS" id="PR00109">
    <property type="entry name" value="TYRKINASE"/>
</dbReference>
<dbReference type="RefSeq" id="XP_066920050.1">
    <property type="nucleotide sequence ID" value="XM_067063949.1"/>
</dbReference>
<dbReference type="InterPro" id="IPR008266">
    <property type="entry name" value="Tyr_kinase_AS"/>
</dbReference>
<reference evidence="14" key="1">
    <citation type="submission" date="2021-01" db="UniProtKB">
        <authorList>
            <consortium name="EnsemblMetazoa"/>
        </authorList>
    </citation>
    <scope>IDENTIFICATION</scope>
</reference>
<dbReference type="PROSITE" id="PS50088">
    <property type="entry name" value="ANK_REPEAT"/>
    <property type="match status" value="2"/>
</dbReference>
<dbReference type="InterPro" id="IPR017441">
    <property type="entry name" value="Protein_kinase_ATP_BS"/>
</dbReference>
<feature type="compositionally biased region" description="Basic and acidic residues" evidence="11">
    <location>
        <begin position="442"/>
        <end position="461"/>
    </location>
</feature>
<evidence type="ECO:0000256" key="3">
    <source>
        <dbReference type="ARBA" id="ARBA00022777"/>
    </source>
</evidence>
<evidence type="ECO:0000256" key="2">
    <source>
        <dbReference type="ARBA" id="ARBA00022741"/>
    </source>
</evidence>
<feature type="compositionally biased region" description="Low complexity" evidence="11">
    <location>
        <begin position="511"/>
        <end position="529"/>
    </location>
</feature>
<dbReference type="CDD" id="cd05060">
    <property type="entry name" value="PTKc_Syk_like"/>
    <property type="match status" value="1"/>
</dbReference>
<proteinExistence type="inferred from homology"/>
<evidence type="ECO:0000256" key="5">
    <source>
        <dbReference type="ARBA" id="ARBA00023137"/>
    </source>
</evidence>
<dbReference type="InterPro" id="IPR011009">
    <property type="entry name" value="Kinase-like_dom_sf"/>
</dbReference>
<dbReference type="GO" id="GO:0004715">
    <property type="term" value="F:non-membrane spanning protein tyrosine kinase activity"/>
    <property type="evidence" value="ECO:0007669"/>
    <property type="project" value="UniProtKB-EC"/>
</dbReference>
<dbReference type="Pfam" id="PF00017">
    <property type="entry name" value="SH2"/>
    <property type="match status" value="2"/>
</dbReference>
<keyword evidence="15" id="KW-1185">Reference proteome</keyword>
<keyword evidence="1 10" id="KW-0808">Transferase</keyword>
<evidence type="ECO:0000256" key="6">
    <source>
        <dbReference type="ARBA" id="ARBA00051245"/>
    </source>
</evidence>
<feature type="domain" description="SH2" evidence="12">
    <location>
        <begin position="10"/>
        <end position="103"/>
    </location>
</feature>
<dbReference type="SMART" id="SM00219">
    <property type="entry name" value="TyrKc"/>
    <property type="match status" value="1"/>
</dbReference>
<evidence type="ECO:0000313" key="14">
    <source>
        <dbReference type="EnsemblMetazoa" id="CLYHEMP008823.1"/>
    </source>
</evidence>
<dbReference type="Gene3D" id="3.30.200.20">
    <property type="entry name" value="Phosphorylase Kinase, domain 1"/>
    <property type="match status" value="1"/>
</dbReference>
<dbReference type="GO" id="GO:0005524">
    <property type="term" value="F:ATP binding"/>
    <property type="evidence" value="ECO:0007669"/>
    <property type="project" value="UniProtKB-UniRule"/>
</dbReference>
<dbReference type="SMART" id="SM00248">
    <property type="entry name" value="ANK"/>
    <property type="match status" value="5"/>
</dbReference>
<dbReference type="SUPFAM" id="SSF55550">
    <property type="entry name" value="SH2 domain"/>
    <property type="match status" value="2"/>
</dbReference>
<feature type="domain" description="Protein kinase" evidence="13">
    <location>
        <begin position="545"/>
        <end position="801"/>
    </location>
</feature>
<dbReference type="InterPro" id="IPR036770">
    <property type="entry name" value="Ankyrin_rpt-contain_sf"/>
</dbReference>
<dbReference type="PROSITE" id="PS00107">
    <property type="entry name" value="PROTEIN_KINASE_ATP"/>
    <property type="match status" value="1"/>
</dbReference>
<dbReference type="SMART" id="SM00252">
    <property type="entry name" value="SH2"/>
    <property type="match status" value="2"/>
</dbReference>
<dbReference type="InterPro" id="IPR020635">
    <property type="entry name" value="Tyr_kinase_cat_dom"/>
</dbReference>
<dbReference type="Pfam" id="PF07714">
    <property type="entry name" value="PK_Tyr_Ser-Thr"/>
    <property type="match status" value="1"/>
</dbReference>
<keyword evidence="5 10" id="KW-0829">Tyrosine-protein kinase</keyword>
<keyword evidence="7" id="KW-0040">ANK repeat</keyword>
<dbReference type="Pfam" id="PF00023">
    <property type="entry name" value="Ank"/>
    <property type="match status" value="1"/>
</dbReference>
<keyword evidence="2 9" id="KW-0547">Nucleotide-binding</keyword>
<keyword evidence="3 10" id="KW-0418">Kinase</keyword>
<dbReference type="FunFam" id="1.10.510.10:FF:000521">
    <property type="entry name" value="Tyrosine-protein kinase pr2"/>
    <property type="match status" value="1"/>
</dbReference>
<dbReference type="PROSITE" id="PS50001">
    <property type="entry name" value="SH2"/>
    <property type="match status" value="2"/>
</dbReference>
<dbReference type="Gene3D" id="1.25.40.20">
    <property type="entry name" value="Ankyrin repeat-containing domain"/>
    <property type="match status" value="1"/>
</dbReference>
<dbReference type="EnsemblMetazoa" id="CLYHEMT008823.1">
    <property type="protein sequence ID" value="CLYHEMP008823.1"/>
    <property type="gene ID" value="CLYHEMG008823"/>
</dbReference>
<evidence type="ECO:0000256" key="10">
    <source>
        <dbReference type="RuleBase" id="RU362096"/>
    </source>
</evidence>
<evidence type="ECO:0000256" key="11">
    <source>
        <dbReference type="SAM" id="MobiDB-lite"/>
    </source>
</evidence>
<dbReference type="InterPro" id="IPR000719">
    <property type="entry name" value="Prot_kinase_dom"/>
</dbReference>
<dbReference type="InterPro" id="IPR001245">
    <property type="entry name" value="Ser-Thr/Tyr_kinase_cat_dom"/>
</dbReference>
<dbReference type="OrthoDB" id="67310at2759"/>
<feature type="binding site" evidence="9">
    <location>
        <position position="577"/>
    </location>
    <ligand>
        <name>ATP</name>
        <dbReference type="ChEBI" id="CHEBI:30616"/>
    </ligand>
</feature>
<dbReference type="PROSITE" id="PS50297">
    <property type="entry name" value="ANK_REP_REGION"/>
    <property type="match status" value="1"/>
</dbReference>
<feature type="compositionally biased region" description="Pro residues" evidence="11">
    <location>
        <begin position="496"/>
        <end position="509"/>
    </location>
</feature>
<sequence length="820" mass="91827">MFYSNDSLHFYHGKLSRDQASQILLRHGNGKDGYYLIRDCSRSPGDYVLSIWIRNQVMHFQVQCFGDNRFAIDDGPVFQGLDSLTAHYSVSPDGLPYKLTGFAVGQLPPLKSLKFGVDTNLHSACQKRSISTVKQLLQDPKVRSDIDGRSSKGQTALHISCLNGDNDIVATLLYAKANTSAADNTGKTPVQVTCMAGHAQTLRVLIMQGNADFHERNTLNGWVPLHEVCMRGFMDCVKILLSFQASMHPRTSDGDTPRDLAIRYGHSEVEEFLDNYPVPAPKTTPMQWLHQNLDRNAAVNVLESNGLINGSFLIRNSIKCHGYYVLSLVCEKKVFHFQIQSRADRWFYIDDGPLFETLPHLVDHYLQYADGLPCVIKIPVPSPENRNLTKRSPLPPPPAQGHPQSPLPGNPSGNPVSPLVLPSRPPRPSTRKDLPSPIPRQGSRDDEFQHQRPHPPLDQRPSKGGPPVPASRPSVKGSPLPETPASPQHTPQSHPQFPPSQQHPPPQPLNKPKVASPKASVKAKAKSPAQQSNNAQQTVIQKDSLELGQELGVGEFGSVLKGVWKSPSGEKISVALKTLHKDKLLQGEKEFLREARVMSQLDHPCIVRLLGVCLGPPMILVQELVTMGALLDHLIDHQDDIGEIDLKLWAAQIAWGMMYLEQKRFVHRDLATRNILLYNKSQAKISDFGLSRAVGAGSDYYQAQQGGRWPVKWYSPESINYGTFSQKSDVWSYGVTLWEMFTFGELPYGEMTGAEVISLLEQGQRLERPEDCPQHTYSIMLRCWHIDPAQRPTFKELHTIFSTDPEYEDARKYRERLKKK</sequence>
<dbReference type="InterPro" id="IPR036860">
    <property type="entry name" value="SH2_dom_sf"/>
</dbReference>
<dbReference type="AlphaFoldDB" id="A0A7M5VEL4"/>
<dbReference type="PRINTS" id="PR00401">
    <property type="entry name" value="SH2DOMAIN"/>
</dbReference>
<feature type="region of interest" description="Disordered" evidence="11">
    <location>
        <begin position="383"/>
        <end position="537"/>
    </location>
</feature>
<dbReference type="Proteomes" id="UP000594262">
    <property type="component" value="Unplaced"/>
</dbReference>
<comment type="similarity">
    <text evidence="10">Belongs to the protein kinase superfamily. Tyr protein kinase family.</text>
</comment>
<organism evidence="14 15">
    <name type="scientific">Clytia hemisphaerica</name>
    <dbReference type="NCBI Taxonomy" id="252671"/>
    <lineage>
        <taxon>Eukaryota</taxon>
        <taxon>Metazoa</taxon>
        <taxon>Cnidaria</taxon>
        <taxon>Hydrozoa</taxon>
        <taxon>Hydroidolina</taxon>
        <taxon>Leptothecata</taxon>
        <taxon>Obeliida</taxon>
        <taxon>Clytiidae</taxon>
        <taxon>Clytia</taxon>
    </lineage>
</organism>
<dbReference type="PANTHER" id="PTHR24418">
    <property type="entry name" value="TYROSINE-PROTEIN KINASE"/>
    <property type="match status" value="1"/>
</dbReference>
<dbReference type="Gene3D" id="1.10.510.10">
    <property type="entry name" value="Transferase(Phosphotransferase) domain 1"/>
    <property type="match status" value="1"/>
</dbReference>
<evidence type="ECO:0000256" key="1">
    <source>
        <dbReference type="ARBA" id="ARBA00022679"/>
    </source>
</evidence>
<dbReference type="SUPFAM" id="SSF56112">
    <property type="entry name" value="Protein kinase-like (PK-like)"/>
    <property type="match status" value="1"/>
</dbReference>
<dbReference type="PROSITE" id="PS00109">
    <property type="entry name" value="PROTEIN_KINASE_TYR"/>
    <property type="match status" value="1"/>
</dbReference>
<evidence type="ECO:0000256" key="9">
    <source>
        <dbReference type="PROSITE-ProRule" id="PRU10141"/>
    </source>
</evidence>
<dbReference type="CDD" id="cd10348">
    <property type="entry name" value="SH2_Cterm_shark_like"/>
    <property type="match status" value="1"/>
</dbReference>
<protein>
    <recommendedName>
        <fullName evidence="10">Tyrosine-protein kinase</fullName>
        <ecNumber evidence="10">2.7.10.2</ecNumber>
    </recommendedName>
</protein>
<feature type="repeat" description="ANK" evidence="7">
    <location>
        <begin position="220"/>
        <end position="252"/>
    </location>
</feature>
<dbReference type="InterPro" id="IPR002110">
    <property type="entry name" value="Ankyrin_rpt"/>
</dbReference>
<evidence type="ECO:0000259" key="12">
    <source>
        <dbReference type="PROSITE" id="PS50001"/>
    </source>
</evidence>
<evidence type="ECO:0000313" key="15">
    <source>
        <dbReference type="Proteomes" id="UP000594262"/>
    </source>
</evidence>
<dbReference type="GeneID" id="136807374"/>
<dbReference type="InterPro" id="IPR000980">
    <property type="entry name" value="SH2"/>
</dbReference>
<evidence type="ECO:0000256" key="8">
    <source>
        <dbReference type="PROSITE-ProRule" id="PRU00191"/>
    </source>
</evidence>
<dbReference type="SUPFAM" id="SSF48403">
    <property type="entry name" value="Ankyrin repeat"/>
    <property type="match status" value="1"/>
</dbReference>
<keyword evidence="8" id="KW-0727">SH2 domain</keyword>
<name>A0A7M5VEL4_9CNID</name>
<dbReference type="Gene3D" id="3.30.505.10">
    <property type="entry name" value="SH2 domain"/>
    <property type="match status" value="2"/>
</dbReference>
<evidence type="ECO:0000256" key="4">
    <source>
        <dbReference type="ARBA" id="ARBA00022840"/>
    </source>
</evidence>
<dbReference type="PROSITE" id="PS50011">
    <property type="entry name" value="PROTEIN_KINASE_DOM"/>
    <property type="match status" value="1"/>
</dbReference>
<dbReference type="InterPro" id="IPR050198">
    <property type="entry name" value="Non-receptor_tyrosine_kinases"/>
</dbReference>
<feature type="compositionally biased region" description="Low complexity" evidence="11">
    <location>
        <begin position="485"/>
        <end position="495"/>
    </location>
</feature>
<keyword evidence="4 9" id="KW-0067">ATP-binding</keyword>
<feature type="domain" description="SH2" evidence="12">
    <location>
        <begin position="288"/>
        <end position="380"/>
    </location>
</feature>
<feature type="repeat" description="ANK" evidence="7">
    <location>
        <begin position="152"/>
        <end position="184"/>
    </location>
</feature>
<dbReference type="EC" id="2.7.10.2" evidence="10"/>
<feature type="compositionally biased region" description="Pro residues" evidence="11">
    <location>
        <begin position="393"/>
        <end position="409"/>
    </location>
</feature>
<evidence type="ECO:0000259" key="13">
    <source>
        <dbReference type="PROSITE" id="PS50011"/>
    </source>
</evidence>
<comment type="catalytic activity">
    <reaction evidence="6 10">
        <text>L-tyrosyl-[protein] + ATP = O-phospho-L-tyrosyl-[protein] + ADP + H(+)</text>
        <dbReference type="Rhea" id="RHEA:10596"/>
        <dbReference type="Rhea" id="RHEA-COMP:10136"/>
        <dbReference type="Rhea" id="RHEA-COMP:20101"/>
        <dbReference type="ChEBI" id="CHEBI:15378"/>
        <dbReference type="ChEBI" id="CHEBI:30616"/>
        <dbReference type="ChEBI" id="CHEBI:46858"/>
        <dbReference type="ChEBI" id="CHEBI:61978"/>
        <dbReference type="ChEBI" id="CHEBI:456216"/>
        <dbReference type="EC" id="2.7.10.2"/>
    </reaction>
</comment>